<dbReference type="Pfam" id="PF03171">
    <property type="entry name" value="2OG-FeII_Oxy"/>
    <property type="match status" value="1"/>
</dbReference>
<evidence type="ECO:0000313" key="4">
    <source>
        <dbReference type="EMBL" id="KAK3216122.1"/>
    </source>
</evidence>
<dbReference type="Proteomes" id="UP001280581">
    <property type="component" value="Unassembled WGS sequence"/>
</dbReference>
<keyword evidence="5" id="KW-1185">Reference proteome</keyword>
<dbReference type="InterPro" id="IPR044861">
    <property type="entry name" value="IPNS-like_FE2OG_OXY"/>
</dbReference>
<dbReference type="GO" id="GO:0044283">
    <property type="term" value="P:small molecule biosynthetic process"/>
    <property type="evidence" value="ECO:0007669"/>
    <property type="project" value="UniProtKB-ARBA"/>
</dbReference>
<keyword evidence="2" id="KW-0560">Oxidoreductase</keyword>
<dbReference type="PROSITE" id="PS51471">
    <property type="entry name" value="FE2OG_OXY"/>
    <property type="match status" value="1"/>
</dbReference>
<proteinExistence type="inferred from homology"/>
<reference evidence="4 5" key="1">
    <citation type="submission" date="2021-02" db="EMBL/GenBank/DDBJ databases">
        <title>Genome assembly of Pseudopithomyces chartarum.</title>
        <authorList>
            <person name="Jauregui R."/>
            <person name="Singh J."/>
            <person name="Voisey C."/>
        </authorList>
    </citation>
    <scope>NUCLEOTIDE SEQUENCE [LARGE SCALE GENOMIC DNA]</scope>
    <source>
        <strain evidence="4 5">AGR01</strain>
    </source>
</reference>
<sequence>MPKDKISAAKFLHGTQQEKMEFVTAFTEALKKNGWAVLTDLGLESKEVDEMFQWNKRLFDAPKDWTVKNRVTGTNGLTPDRATGPASRGYGAVNSEKIWKLKSENSFKQSQRQDLKEFFDMGPPDDTEYPTAFPPESVLPGFSDFMKVKYYRLQEVATQLMGALEIGLGLPPNALTQKCEPVNSELRFNHYPPLQATSRQGGLRSVGHTDLGVLTLLFADGVAGLEFENRATGAFEMAETRGSQEMLVNISDTLERWTNGVLRGGLHRVSGAGVGDQSVMPTRRSIVFFYKADMQSGSGPLEEFVSEKNPARYDDVTVDEFLRRMNARLYK</sequence>
<protein>
    <recommendedName>
        <fullName evidence="3">Fe2OG dioxygenase domain-containing protein</fullName>
    </recommendedName>
</protein>
<evidence type="ECO:0000313" key="5">
    <source>
        <dbReference type="Proteomes" id="UP001280581"/>
    </source>
</evidence>
<dbReference type="GO" id="GO:0046872">
    <property type="term" value="F:metal ion binding"/>
    <property type="evidence" value="ECO:0007669"/>
    <property type="project" value="UniProtKB-KW"/>
</dbReference>
<feature type="domain" description="Fe2OG dioxygenase" evidence="3">
    <location>
        <begin position="181"/>
        <end position="292"/>
    </location>
</feature>
<evidence type="ECO:0000259" key="3">
    <source>
        <dbReference type="PROSITE" id="PS51471"/>
    </source>
</evidence>
<evidence type="ECO:0000256" key="1">
    <source>
        <dbReference type="ARBA" id="ARBA00008056"/>
    </source>
</evidence>
<dbReference type="InterPro" id="IPR026992">
    <property type="entry name" value="DIOX_N"/>
</dbReference>
<dbReference type="Pfam" id="PF14226">
    <property type="entry name" value="DIOX_N"/>
    <property type="match status" value="1"/>
</dbReference>
<name>A0AAN6M811_9PLEO</name>
<keyword evidence="2" id="KW-0408">Iron</keyword>
<evidence type="ECO:0000256" key="2">
    <source>
        <dbReference type="RuleBase" id="RU003682"/>
    </source>
</evidence>
<dbReference type="PANTHER" id="PTHR47990">
    <property type="entry name" value="2-OXOGLUTARATE (2OG) AND FE(II)-DEPENDENT OXYGENASE SUPERFAMILY PROTEIN-RELATED"/>
    <property type="match status" value="1"/>
</dbReference>
<dbReference type="SUPFAM" id="SSF51197">
    <property type="entry name" value="Clavaminate synthase-like"/>
    <property type="match status" value="1"/>
</dbReference>
<dbReference type="GO" id="GO:0016491">
    <property type="term" value="F:oxidoreductase activity"/>
    <property type="evidence" value="ECO:0007669"/>
    <property type="project" value="UniProtKB-KW"/>
</dbReference>
<gene>
    <name evidence="4" type="ORF">GRF29_8g2196143</name>
</gene>
<dbReference type="EMBL" id="WVTA01000002">
    <property type="protein sequence ID" value="KAK3216122.1"/>
    <property type="molecule type" value="Genomic_DNA"/>
</dbReference>
<dbReference type="InterPro" id="IPR027443">
    <property type="entry name" value="IPNS-like_sf"/>
</dbReference>
<dbReference type="AlphaFoldDB" id="A0AAN6M811"/>
<dbReference type="Gene3D" id="2.60.120.330">
    <property type="entry name" value="B-lactam Antibiotic, Isopenicillin N Synthase, Chain"/>
    <property type="match status" value="1"/>
</dbReference>
<dbReference type="InterPro" id="IPR050231">
    <property type="entry name" value="Iron_ascorbate_oxido_reductase"/>
</dbReference>
<accession>A0AAN6M811</accession>
<comment type="caution">
    <text evidence="4">The sequence shown here is derived from an EMBL/GenBank/DDBJ whole genome shotgun (WGS) entry which is preliminary data.</text>
</comment>
<comment type="similarity">
    <text evidence="1 2">Belongs to the iron/ascorbate-dependent oxidoreductase family.</text>
</comment>
<organism evidence="4 5">
    <name type="scientific">Pseudopithomyces chartarum</name>
    <dbReference type="NCBI Taxonomy" id="1892770"/>
    <lineage>
        <taxon>Eukaryota</taxon>
        <taxon>Fungi</taxon>
        <taxon>Dikarya</taxon>
        <taxon>Ascomycota</taxon>
        <taxon>Pezizomycotina</taxon>
        <taxon>Dothideomycetes</taxon>
        <taxon>Pleosporomycetidae</taxon>
        <taxon>Pleosporales</taxon>
        <taxon>Massarineae</taxon>
        <taxon>Didymosphaeriaceae</taxon>
        <taxon>Pseudopithomyces</taxon>
    </lineage>
</organism>
<keyword evidence="2" id="KW-0479">Metal-binding</keyword>
<dbReference type="InterPro" id="IPR005123">
    <property type="entry name" value="Oxoglu/Fe-dep_dioxygenase_dom"/>
</dbReference>